<dbReference type="EMBL" id="AP014633">
    <property type="protein sequence ID" value="BAP58261.1"/>
    <property type="molecule type" value="Genomic_DNA"/>
</dbReference>
<dbReference type="GO" id="GO:0016740">
    <property type="term" value="F:transferase activity"/>
    <property type="evidence" value="ECO:0007669"/>
    <property type="project" value="UniProtKB-KW"/>
</dbReference>
<accession>A0A090BWA4</accession>
<dbReference type="NCBIfam" id="NF012200">
    <property type="entry name" value="choice_anch_D"/>
    <property type="match status" value="3"/>
</dbReference>
<feature type="domain" description="HYDIN/VesB/CFA65-like Ig-like" evidence="7">
    <location>
        <begin position="809"/>
        <end position="900"/>
    </location>
</feature>
<dbReference type="GO" id="GO:0005737">
    <property type="term" value="C:cytoplasm"/>
    <property type="evidence" value="ECO:0007669"/>
    <property type="project" value="UniProtKB-SubCell"/>
</dbReference>
<dbReference type="InterPro" id="IPR006624">
    <property type="entry name" value="Beta-propeller_rpt_TECPR"/>
</dbReference>
<evidence type="ECO:0000256" key="6">
    <source>
        <dbReference type="SAM" id="MobiDB-lite"/>
    </source>
</evidence>
<dbReference type="STRING" id="40754.THII_3964"/>
<dbReference type="Gene3D" id="2.60.40.10">
    <property type="entry name" value="Immunoglobulins"/>
    <property type="match status" value="2"/>
</dbReference>
<feature type="region of interest" description="Disordered" evidence="6">
    <location>
        <begin position="1431"/>
        <end position="1511"/>
    </location>
</feature>
<evidence type="ECO:0000259" key="7">
    <source>
        <dbReference type="Pfam" id="PF22544"/>
    </source>
</evidence>
<evidence type="ECO:0000256" key="4">
    <source>
        <dbReference type="ARBA" id="ARBA00023069"/>
    </source>
</evidence>
<proteinExistence type="predicted"/>
<feature type="compositionally biased region" description="Polar residues" evidence="6">
    <location>
        <begin position="1434"/>
        <end position="1446"/>
    </location>
</feature>
<evidence type="ECO:0000313" key="9">
    <source>
        <dbReference type="Proteomes" id="UP000031623"/>
    </source>
</evidence>
<dbReference type="HOGENOM" id="CLU_235536_0_0_6"/>
<sequence length="1881" mass="201157">MKRYIIHLFMWLSLFICTVQAAEWKIQHHLRMNFQAVWGSVSNDVFAVGLDGLIFHYDGSQWREMDTGMTNSKVFYPLKGIWGTSSMDVFAVGVYGTILHYDGNQWTAMNSGTSTILKGIWGTSSADVFAVGLDGTILHYDGNQWTAMNSGTSSGFLNIWGSSSNDVFAVGLNGILHYDGNQWTTMSDISSSVIGIWGTSSNDVFAVGISGTIFHYNGQKWMIIQMGGGPLETFNDLWGSSNTDMFAVGAKGKILHYDGSKWTTMNSGISSDLTSVWGSSSNDIFAVGWDGTILHYDGSQWITLNTMPYSSLKRIWGTSSTDMFAVGDGGKILHSDGNQLTAMESGTSASLNDIWGNSNQDIFTVGAKGTLLHYDGSNWTPVDSGSGSDLKGIWGSSNTDVFVVGDLGTVLHSDGKTWTTLDSGTLSGLNSIWGSANTDVFVVGKNLILHYDGDQWTSKETESSSVIWGSSSNDVFAVVDMPSDRVFHYDGNQWKSIIMGNTYLLTSLWGSSNTDVFAVGETSNNPGFGIILHYDGDTWMETTQIEMGSDASPLSTLWGSPEGDVFAIIDSAILRCTDCQQKTSDLQATPRSHNFWNIAVGDQASQTFTVTNTGNGDAQLQPLVLANTTDFALNHDTCSNTLLTPANTCQVTVDFQPQSESTKLTKLTLPGSTAATDILLAGTGCSTTFQQVFNLYPELPNLGTILVGDITSLNQTVNFTAIQNCGEELQIEAIEVVGQDAAEFSVQNLDCTYSHWDKYSYSYCRFNTVFTPTVAGEKQAELTFKLRDHPELPVSTVALQAKAIAAGQAQLELTPTEYDFGSVTLGVGSNEPQTFILNNSGKLSLKLNNFTLTGDNAAEFSLDKWQCTAHDILHPGEQCDLNIGFMPRFLGQKQAHLTVTSGLPPLESLLLGLAYGSKDCDNTNITIESSQNGNWNAPTTWSTSQIPNETDVVRINSGHTVTGQAVAKVRTLCVAGTLQSLDNQGTALEIQATDYLENQGVILGQAGADELAGSTCTQAATVGTFGCAQPGASVMLKVGTEFHQQDKLGDWWWYGSGGPILNTGKIIAGKGGDGLQYGAPGGNALVLGRNTTNTNQIQAGNGGNVLGTQPGESGQGGLTQIWGKLGGTGHLYNQNGAKAIAGNGGNCNPQGTQQTGGKGGNLWLVSLPDVHIEGGIAKAGHGGDGCTVDGQAGWVRIEPNVISLAGAATQVNGGDIAIYGGNDWTLDLSNLNGTVIEASGNITLAVGKGGLIDLRNSTGPILTAQGEVQIFADNILLEPGETLAEHIKSDSIVVGPSKILRDVALVAPSKVSGKLGDTVPVQLILTNGGPAEDVYTITVMDSTQNGQQLAVVPVNGLETVKVLVNLTIPNANFMTLKATSQADPNIFSTAEVFIIQIPVVINNPNSNQPKVVVTPVTITPTLSNIIIYKPESKPGQSQSESLQPQSKPKESQSEPLQPQSEPAQPQLEPVQPQSKPVQPQSELEQPQSEPEQPQSEPEQPQSESGKSQPEVIQDQQLTSHSDLSNIEIAPAINQNYFVVETLNSNTCPTLPGVMIDWLCRNQGQVLTDVTLENNAKVAGGQLAGVIDNQGFVSQVTIQPDTILKGGKLSGYIVNQGTLMEFEFVGAQVWGGTLAGNIINNSLVGGVFTDVHLAAGTHLSGGSLQGEIYGDSAAPALLEDLTIQADSHLANVIIGKNVKWSEDVEFENNVKFIEQSQIPCENHLLVEMIPVLPLVDTMTLGHSSGTCTQFAGGISTDGEIFQRQMTVNLVDTVEVRGRIAAAPNQLVNETVDWVLYATYWATKETPPLYFMVDNQGQVLPWGGDAEQLVAFEEGVVLKPLQEMIWYRGQFPATGRLEIQFGYRLADGTLIVNKLPLEVVIQE</sequence>
<keyword evidence="4" id="KW-0969">Cilium</keyword>
<dbReference type="SUPFAM" id="SSF89372">
    <property type="entry name" value="Fucose-specific lectin"/>
    <property type="match status" value="1"/>
</dbReference>
<evidence type="ECO:0000256" key="5">
    <source>
        <dbReference type="ARBA" id="ARBA00023273"/>
    </source>
</evidence>
<keyword evidence="5" id="KW-0966">Cell projection</keyword>
<feature type="domain" description="HYDIN/VesB/CFA65-like Ig-like" evidence="7">
    <location>
        <begin position="589"/>
        <end position="668"/>
    </location>
</feature>
<name>A0A090BWA4_9GAMM</name>
<dbReference type="KEGG" id="tig:THII_3964"/>
<feature type="compositionally biased region" description="Low complexity" evidence="6">
    <location>
        <begin position="1469"/>
        <end position="1510"/>
    </location>
</feature>
<comment type="subcellular location">
    <subcellularLocation>
        <location evidence="1">Cell projection</location>
        <location evidence="1">Cilium</location>
    </subcellularLocation>
    <subcellularLocation>
        <location evidence="2">Cytoplasm</location>
    </subcellularLocation>
</comment>
<dbReference type="Pfam" id="PF22544">
    <property type="entry name" value="HYDIN_VesB_CFA65-like_Ig"/>
    <property type="match status" value="2"/>
</dbReference>
<gene>
    <name evidence="8" type="ORF">THII_3964</name>
</gene>
<organism evidence="8 9">
    <name type="scientific">Thioploca ingrica</name>
    <dbReference type="NCBI Taxonomy" id="40754"/>
    <lineage>
        <taxon>Bacteria</taxon>
        <taxon>Pseudomonadati</taxon>
        <taxon>Pseudomonadota</taxon>
        <taxon>Gammaproteobacteria</taxon>
        <taxon>Thiotrichales</taxon>
        <taxon>Thiotrichaceae</taxon>
        <taxon>Thioploca</taxon>
    </lineage>
</organism>
<evidence type="ECO:0000313" key="8">
    <source>
        <dbReference type="EMBL" id="BAP58261.1"/>
    </source>
</evidence>
<keyword evidence="3" id="KW-0963">Cytoplasm</keyword>
<feature type="compositionally biased region" description="Polar residues" evidence="6">
    <location>
        <begin position="1453"/>
        <end position="1463"/>
    </location>
</feature>
<evidence type="ECO:0000256" key="1">
    <source>
        <dbReference type="ARBA" id="ARBA00004138"/>
    </source>
</evidence>
<keyword evidence="8" id="KW-0808">Transferase</keyword>
<dbReference type="SMART" id="SM00706">
    <property type="entry name" value="TECPR"/>
    <property type="match status" value="7"/>
</dbReference>
<protein>
    <submittedName>
        <fullName evidence="8">Glucosyltransferase-I</fullName>
    </submittedName>
</protein>
<keyword evidence="9" id="KW-1185">Reference proteome</keyword>
<dbReference type="Proteomes" id="UP000031623">
    <property type="component" value="Chromosome"/>
</dbReference>
<evidence type="ECO:0000256" key="2">
    <source>
        <dbReference type="ARBA" id="ARBA00004496"/>
    </source>
</evidence>
<reference evidence="8 9" key="1">
    <citation type="journal article" date="2014" name="ISME J.">
        <title>Ecophysiology of Thioploca ingrica as revealed by the complete genome sequence supplemented with proteomic evidence.</title>
        <authorList>
            <person name="Kojima H."/>
            <person name="Ogura Y."/>
            <person name="Yamamoto N."/>
            <person name="Togashi T."/>
            <person name="Mori H."/>
            <person name="Watanabe T."/>
            <person name="Nemoto F."/>
            <person name="Kurokawa K."/>
            <person name="Hayashi T."/>
            <person name="Fukui M."/>
        </authorList>
    </citation>
    <scope>NUCLEOTIDE SEQUENCE [LARGE SCALE GENOMIC DNA]</scope>
</reference>
<evidence type="ECO:0000256" key="3">
    <source>
        <dbReference type="ARBA" id="ARBA00022490"/>
    </source>
</evidence>
<dbReference type="InterPro" id="IPR013783">
    <property type="entry name" value="Ig-like_fold"/>
</dbReference>
<dbReference type="InterPro" id="IPR053879">
    <property type="entry name" value="HYDIN_VesB_CFA65-like_Ig"/>
</dbReference>
<dbReference type="OrthoDB" id="5630176at2"/>